<organism evidence="2 3">
    <name type="scientific">Streblomastix strix</name>
    <dbReference type="NCBI Taxonomy" id="222440"/>
    <lineage>
        <taxon>Eukaryota</taxon>
        <taxon>Metamonada</taxon>
        <taxon>Preaxostyla</taxon>
        <taxon>Oxymonadida</taxon>
        <taxon>Streblomastigidae</taxon>
        <taxon>Streblomastix</taxon>
    </lineage>
</organism>
<gene>
    <name evidence="2" type="ORF">EZS28_005565</name>
</gene>
<feature type="region of interest" description="Disordered" evidence="1">
    <location>
        <begin position="113"/>
        <end position="148"/>
    </location>
</feature>
<protein>
    <submittedName>
        <fullName evidence="2">Uncharacterized protein</fullName>
    </submittedName>
</protein>
<accession>A0A5J4WV22</accession>
<evidence type="ECO:0000313" key="3">
    <source>
        <dbReference type="Proteomes" id="UP000324800"/>
    </source>
</evidence>
<reference evidence="2 3" key="1">
    <citation type="submission" date="2019-03" db="EMBL/GenBank/DDBJ databases">
        <title>Single cell metagenomics reveals metabolic interactions within the superorganism composed of flagellate Streblomastix strix and complex community of Bacteroidetes bacteria on its surface.</title>
        <authorList>
            <person name="Treitli S.C."/>
            <person name="Kolisko M."/>
            <person name="Husnik F."/>
            <person name="Keeling P."/>
            <person name="Hampl V."/>
        </authorList>
    </citation>
    <scope>NUCLEOTIDE SEQUENCE [LARGE SCALE GENOMIC DNA]</scope>
    <source>
        <strain evidence="2">ST1C</strain>
    </source>
</reference>
<name>A0A5J4WV22_9EUKA</name>
<feature type="compositionally biased region" description="Basic and acidic residues" evidence="1">
    <location>
        <begin position="118"/>
        <end position="128"/>
    </location>
</feature>
<sequence>MYKYLDKCEKEKISAHEHDYLKDKQTPFSYSIRFIPPKDNNQIADSTNANNLVTILIHRCSFPIHYTHKTMIDYYCEQTNSKYGSSIPIPLDIHPSIAPFDFVSQLDGNMTSDELDDHWEKQTDDSGGRKRKTSPSYSSSQSPNSLNSKIKNVKQSNIVTSSKRSISPNLQKYSSKITNSKFSSNSLLEQLYQTAGFMLVGLHKDQADGIQVGLFIWDVVCVACILHKDLLPIARRCIQLLQKCTSSL</sequence>
<dbReference type="Proteomes" id="UP000324800">
    <property type="component" value="Unassembled WGS sequence"/>
</dbReference>
<comment type="caution">
    <text evidence="2">The sequence shown here is derived from an EMBL/GenBank/DDBJ whole genome shotgun (WGS) entry which is preliminary data.</text>
</comment>
<evidence type="ECO:0000313" key="2">
    <source>
        <dbReference type="EMBL" id="KAA6398907.1"/>
    </source>
</evidence>
<dbReference type="AlphaFoldDB" id="A0A5J4WV22"/>
<evidence type="ECO:0000256" key="1">
    <source>
        <dbReference type="SAM" id="MobiDB-lite"/>
    </source>
</evidence>
<dbReference type="EMBL" id="SNRW01000856">
    <property type="protein sequence ID" value="KAA6398907.1"/>
    <property type="molecule type" value="Genomic_DNA"/>
</dbReference>
<proteinExistence type="predicted"/>
<feature type="compositionally biased region" description="Low complexity" evidence="1">
    <location>
        <begin position="134"/>
        <end position="148"/>
    </location>
</feature>